<gene>
    <name evidence="5" type="ORF">STSP1_00139</name>
</gene>
<evidence type="ECO:0000259" key="3">
    <source>
        <dbReference type="Pfam" id="PF16216"/>
    </source>
</evidence>
<sequence length="754" mass="85220" precursor="true">MKISVQLLILFSLMFPVSAFSSVYNENNNLVNNPYGEAGWQNWYRSQNAEIADISAGAGEKSFKLQPVSGTHSDIRSVKLVGEPNQKLKFKYSFKSEPGSSIEQGSSYAQVRFLDSSGSVLNAASYELVLTSGQWIDYTHEGIVVPNGTVNLDVRFITGAFQKNSQGEFFVDDIYLYQELPKFSSCDNYPDQLYVISKGSMNEEEKVLIQSLQGLLAQDKPEIYIDMGNDDYLNDLQANHGVNYTRVDSLFWYMNNYSSDLSGYILADLDEPQSMTAAVSISGIMNAVIVDDSLESWVQSFGLSKLADTRGKDCRWAYENYWDQLNKNGIVVKSPDRNEVAWAYNSIDWYIAQKLLWWWDESESLSSQVYESVIDSSYCYGWNDPAAGGELDTVSFHSQFSLYTGAGTSAMNKSTLAGMANKYPDKQYSQPISNEDFTTESGVHYVAFNMSDMDNFGVHLNHYGWHTKQDYYDNPRRGDFAMGWGIPPSYLELAPTVLEYWYRNATANDSFIVPGAGLGYIYPTLTPELYKNTRKMGQLMERADMHNVMILDKLWPEPLTEADYYPTAHYYTRLDAVKGLFYVDVAGDYARYGREADDGNAQRIYWFDGKPMIPCRYTLWDGGQYDGISKNANQLAASINASPADPSNPDSYTFVVVHAWSYGLDEVYNTIQQLDSDVRVVTPEELIEQVYMNLSPCGEVPKKADLNQDCEVDLADYSLLSKTWLDAGMGTTDLTSDDKMDLDDLIYFQDSWLD</sequence>
<feature type="chain" id="PRO_5012303558" description="Carbohydrate binding domain protein" evidence="1">
    <location>
        <begin position="22"/>
        <end position="754"/>
    </location>
</feature>
<dbReference type="Pfam" id="PF16216">
    <property type="entry name" value="GxGYxYP_N"/>
    <property type="match status" value="1"/>
</dbReference>
<proteinExistence type="predicted"/>
<reference evidence="6" key="1">
    <citation type="submission" date="2017-04" db="EMBL/GenBank/DDBJ databases">
        <title>Comparative genomics and description of representatives of a novel lineage of planctomycetes thriving in anoxic sediments.</title>
        <authorList>
            <person name="Spring S."/>
            <person name="Bunk B."/>
            <person name="Sproer C."/>
        </authorList>
    </citation>
    <scope>NUCLEOTIDE SEQUENCE [LARGE SCALE GENOMIC DNA]</scope>
    <source>
        <strain evidence="6">ST-PulAB-D4</strain>
    </source>
</reference>
<evidence type="ECO:0000313" key="5">
    <source>
        <dbReference type="EMBL" id="ARN55774.1"/>
    </source>
</evidence>
<accession>A0A1W6LJ57</accession>
<dbReference type="Gene3D" id="2.60.120.260">
    <property type="entry name" value="Galactose-binding domain-like"/>
    <property type="match status" value="1"/>
</dbReference>
<dbReference type="AlphaFoldDB" id="A0A1W6LJ57"/>
<dbReference type="Pfam" id="PF14323">
    <property type="entry name" value="GxGYxYP_C"/>
    <property type="match status" value="1"/>
</dbReference>
<evidence type="ECO:0000259" key="2">
    <source>
        <dbReference type="Pfam" id="PF14323"/>
    </source>
</evidence>
<dbReference type="InterPro" id="IPR048310">
    <property type="entry name" value="GxGYxYP_N_2nd"/>
</dbReference>
<keyword evidence="6" id="KW-1185">Reference proteome</keyword>
<feature type="signal peptide" evidence="1">
    <location>
        <begin position="1"/>
        <end position="21"/>
    </location>
</feature>
<feature type="domain" description="GxGYxYP putative glycoside hydrolase first N-terminal" evidence="3">
    <location>
        <begin position="193"/>
        <end position="255"/>
    </location>
</feature>
<evidence type="ECO:0000259" key="4">
    <source>
        <dbReference type="Pfam" id="PF20957"/>
    </source>
</evidence>
<dbReference type="EMBL" id="CP021023">
    <property type="protein sequence ID" value="ARN55774.1"/>
    <property type="molecule type" value="Genomic_DNA"/>
</dbReference>
<evidence type="ECO:0000256" key="1">
    <source>
        <dbReference type="SAM" id="SignalP"/>
    </source>
</evidence>
<dbReference type="InterPro" id="IPR038410">
    <property type="entry name" value="GxGYxYP_C_sf"/>
</dbReference>
<dbReference type="PANTHER" id="PTHR37321:SF1">
    <property type="entry name" value="EXPORTED PROTEIN"/>
    <property type="match status" value="1"/>
</dbReference>
<dbReference type="InterPro" id="IPR025832">
    <property type="entry name" value="GxGYxYP_C"/>
</dbReference>
<evidence type="ECO:0008006" key="7">
    <source>
        <dbReference type="Google" id="ProtNLM"/>
    </source>
</evidence>
<dbReference type="PANTHER" id="PTHR37321">
    <property type="entry name" value="EXPORTED PROTEIN-RELATED"/>
    <property type="match status" value="1"/>
</dbReference>
<keyword evidence="1" id="KW-0732">Signal</keyword>
<dbReference type="InterPro" id="IPR032626">
    <property type="entry name" value="GxGYxYP_N_1st"/>
</dbReference>
<name>A0A1W6LJ57_9BACT</name>
<dbReference type="STRING" id="1941349.STSP1_00139"/>
<organism evidence="5 6">
    <name type="scientific">Sedimentisphaera salicampi</name>
    <dbReference type="NCBI Taxonomy" id="1941349"/>
    <lineage>
        <taxon>Bacteria</taxon>
        <taxon>Pseudomonadati</taxon>
        <taxon>Planctomycetota</taxon>
        <taxon>Phycisphaerae</taxon>
        <taxon>Sedimentisphaerales</taxon>
        <taxon>Sedimentisphaeraceae</taxon>
        <taxon>Sedimentisphaera</taxon>
    </lineage>
</organism>
<evidence type="ECO:0000313" key="6">
    <source>
        <dbReference type="Proteomes" id="UP000193334"/>
    </source>
</evidence>
<protein>
    <recommendedName>
        <fullName evidence="7">Carbohydrate binding domain protein</fullName>
    </recommendedName>
</protein>
<dbReference type="Gene3D" id="3.20.20.490">
    <property type="entry name" value="GxGYxYP glycoside hydrolase, C-terminal domain"/>
    <property type="match status" value="1"/>
</dbReference>
<dbReference type="KEGG" id="pbp:STSP1_00139"/>
<feature type="domain" description="GxGYxYP putative glycoside hydrolase second N-terminal" evidence="4">
    <location>
        <begin position="262"/>
        <end position="325"/>
    </location>
</feature>
<feature type="domain" description="GxGYxYP putative glycoside hydrolase C-terminal" evidence="2">
    <location>
        <begin position="443"/>
        <end position="688"/>
    </location>
</feature>
<dbReference type="Pfam" id="PF20957">
    <property type="entry name" value="GxGYxYP_N_2nd"/>
    <property type="match status" value="1"/>
</dbReference>
<dbReference type="Proteomes" id="UP000193334">
    <property type="component" value="Chromosome"/>
</dbReference>
<dbReference type="RefSeq" id="WP_085754503.1">
    <property type="nucleotide sequence ID" value="NZ_CP021023.1"/>
</dbReference>